<proteinExistence type="predicted"/>
<reference evidence="2" key="4">
    <citation type="submission" date="2019-03" db="UniProtKB">
        <authorList>
            <consortium name="EnsemblPlants"/>
        </authorList>
    </citation>
    <scope>IDENTIFICATION</scope>
</reference>
<accession>A0A453BF03</accession>
<reference evidence="2" key="3">
    <citation type="journal article" date="2017" name="Nature">
        <title>Genome sequence of the progenitor of the wheat D genome Aegilops tauschii.</title>
        <authorList>
            <person name="Luo M.C."/>
            <person name="Gu Y.Q."/>
            <person name="Puiu D."/>
            <person name="Wang H."/>
            <person name="Twardziok S.O."/>
            <person name="Deal K.R."/>
            <person name="Huo N."/>
            <person name="Zhu T."/>
            <person name="Wang L."/>
            <person name="Wang Y."/>
            <person name="McGuire P.E."/>
            <person name="Liu S."/>
            <person name="Long H."/>
            <person name="Ramasamy R.K."/>
            <person name="Rodriguez J.C."/>
            <person name="Van S.L."/>
            <person name="Yuan L."/>
            <person name="Wang Z."/>
            <person name="Xia Z."/>
            <person name="Xiao L."/>
            <person name="Anderson O.D."/>
            <person name="Ouyang S."/>
            <person name="Liang Y."/>
            <person name="Zimin A.V."/>
            <person name="Pertea G."/>
            <person name="Qi P."/>
            <person name="Bennetzen J.L."/>
            <person name="Dai X."/>
            <person name="Dawson M.W."/>
            <person name="Muller H.G."/>
            <person name="Kugler K."/>
            <person name="Rivarola-Duarte L."/>
            <person name="Spannagl M."/>
            <person name="Mayer K.F.X."/>
            <person name="Lu F.H."/>
            <person name="Bevan M.W."/>
            <person name="Leroy P."/>
            <person name="Li P."/>
            <person name="You F.M."/>
            <person name="Sun Q."/>
            <person name="Liu Z."/>
            <person name="Lyons E."/>
            <person name="Wicker T."/>
            <person name="Salzberg S.L."/>
            <person name="Devos K.M."/>
            <person name="Dvorak J."/>
        </authorList>
    </citation>
    <scope>NUCLEOTIDE SEQUENCE [LARGE SCALE GENOMIC DNA]</scope>
    <source>
        <strain evidence="2">cv. AL8/78</strain>
    </source>
</reference>
<dbReference type="Gramene" id="AET2Gv20482300.1">
    <property type="protein sequence ID" value="AET2Gv20482300.1"/>
    <property type="gene ID" value="AET2Gv20482300"/>
</dbReference>
<feature type="region of interest" description="Disordered" evidence="1">
    <location>
        <begin position="174"/>
        <end position="220"/>
    </location>
</feature>
<evidence type="ECO:0000256" key="1">
    <source>
        <dbReference type="SAM" id="MobiDB-lite"/>
    </source>
</evidence>
<evidence type="ECO:0000313" key="3">
    <source>
        <dbReference type="Proteomes" id="UP000015105"/>
    </source>
</evidence>
<feature type="region of interest" description="Disordered" evidence="1">
    <location>
        <begin position="110"/>
        <end position="131"/>
    </location>
</feature>
<feature type="compositionally biased region" description="Low complexity" evidence="1">
    <location>
        <begin position="196"/>
        <end position="206"/>
    </location>
</feature>
<reference evidence="2" key="5">
    <citation type="journal article" date="2021" name="G3 (Bethesda)">
        <title>Aegilops tauschii genome assembly Aet v5.0 features greater sequence contiguity and improved annotation.</title>
        <authorList>
            <person name="Wang L."/>
            <person name="Zhu T."/>
            <person name="Rodriguez J.C."/>
            <person name="Deal K.R."/>
            <person name="Dubcovsky J."/>
            <person name="McGuire P.E."/>
            <person name="Lux T."/>
            <person name="Spannagl M."/>
            <person name="Mayer K.F.X."/>
            <person name="Baldrich P."/>
            <person name="Meyers B.C."/>
            <person name="Huo N."/>
            <person name="Gu Y.Q."/>
            <person name="Zhou H."/>
            <person name="Devos K.M."/>
            <person name="Bennetzen J.L."/>
            <person name="Unver T."/>
            <person name="Budak H."/>
            <person name="Gulick P.J."/>
            <person name="Galiba G."/>
            <person name="Kalapos B."/>
            <person name="Nelson D.R."/>
            <person name="Li P."/>
            <person name="You F.M."/>
            <person name="Luo M.C."/>
            <person name="Dvorak J."/>
        </authorList>
    </citation>
    <scope>NUCLEOTIDE SEQUENCE [LARGE SCALE GENOMIC DNA]</scope>
    <source>
        <strain evidence="2">cv. AL8/78</strain>
    </source>
</reference>
<dbReference type="AlphaFoldDB" id="A0A453BF03"/>
<dbReference type="Proteomes" id="UP000015105">
    <property type="component" value="Chromosome 2D"/>
</dbReference>
<sequence>DNPKMKYFRGRLPASLPARRPEIPIFVQISKICRRFVEPKQQNPQIRPLPPLLPSLNFPPKLKSSGLLPPSDLRYKYPWILPSLRQHHPSYLPAWYHQPPIRRASARMSSKMAADSGDQENLPPSTTPPTATAAVVRPRHFGVKKGQMKRLGRARRRAPLKDITNHFAVETASAEVQALQQPEEGSEGDTAKEEPAAQTNALASAASVKARRNSLRKEFR</sequence>
<keyword evidence="3" id="KW-1185">Reference proteome</keyword>
<dbReference type="EnsemblPlants" id="AET2Gv20482300.1">
    <property type="protein sequence ID" value="AET2Gv20482300.1"/>
    <property type="gene ID" value="AET2Gv20482300"/>
</dbReference>
<reference evidence="3" key="2">
    <citation type="journal article" date="2017" name="Nat. Plants">
        <title>The Aegilops tauschii genome reveals multiple impacts of transposons.</title>
        <authorList>
            <person name="Zhao G."/>
            <person name="Zou C."/>
            <person name="Li K."/>
            <person name="Wang K."/>
            <person name="Li T."/>
            <person name="Gao L."/>
            <person name="Zhang X."/>
            <person name="Wang H."/>
            <person name="Yang Z."/>
            <person name="Liu X."/>
            <person name="Jiang W."/>
            <person name="Mao L."/>
            <person name="Kong X."/>
            <person name="Jiao Y."/>
            <person name="Jia J."/>
        </authorList>
    </citation>
    <scope>NUCLEOTIDE SEQUENCE [LARGE SCALE GENOMIC DNA]</scope>
    <source>
        <strain evidence="3">cv. AL8/78</strain>
    </source>
</reference>
<evidence type="ECO:0000313" key="2">
    <source>
        <dbReference type="EnsemblPlants" id="AET2Gv20482300.1"/>
    </source>
</evidence>
<reference evidence="3" key="1">
    <citation type="journal article" date="2014" name="Science">
        <title>Ancient hybridizations among the ancestral genomes of bread wheat.</title>
        <authorList>
            <consortium name="International Wheat Genome Sequencing Consortium,"/>
            <person name="Marcussen T."/>
            <person name="Sandve S.R."/>
            <person name="Heier L."/>
            <person name="Spannagl M."/>
            <person name="Pfeifer M."/>
            <person name="Jakobsen K.S."/>
            <person name="Wulff B.B."/>
            <person name="Steuernagel B."/>
            <person name="Mayer K.F."/>
            <person name="Olsen O.A."/>
        </authorList>
    </citation>
    <scope>NUCLEOTIDE SEQUENCE [LARGE SCALE GENOMIC DNA]</scope>
    <source>
        <strain evidence="3">cv. AL8/78</strain>
    </source>
</reference>
<protein>
    <submittedName>
        <fullName evidence="2">Uncharacterized protein</fullName>
    </submittedName>
</protein>
<organism evidence="2 3">
    <name type="scientific">Aegilops tauschii subsp. strangulata</name>
    <name type="common">Goatgrass</name>
    <dbReference type="NCBI Taxonomy" id="200361"/>
    <lineage>
        <taxon>Eukaryota</taxon>
        <taxon>Viridiplantae</taxon>
        <taxon>Streptophyta</taxon>
        <taxon>Embryophyta</taxon>
        <taxon>Tracheophyta</taxon>
        <taxon>Spermatophyta</taxon>
        <taxon>Magnoliopsida</taxon>
        <taxon>Liliopsida</taxon>
        <taxon>Poales</taxon>
        <taxon>Poaceae</taxon>
        <taxon>BOP clade</taxon>
        <taxon>Pooideae</taxon>
        <taxon>Triticodae</taxon>
        <taxon>Triticeae</taxon>
        <taxon>Triticinae</taxon>
        <taxon>Aegilops</taxon>
    </lineage>
</organism>
<name>A0A453BF03_AEGTS</name>